<protein>
    <recommendedName>
        <fullName evidence="8">Claudin</fullName>
    </recommendedName>
</protein>
<keyword evidence="4 5" id="KW-0472">Membrane</keyword>
<dbReference type="AlphaFoldDB" id="A0AAE0YE06"/>
<evidence type="ECO:0000256" key="2">
    <source>
        <dbReference type="ARBA" id="ARBA00022692"/>
    </source>
</evidence>
<dbReference type="PANTHER" id="PTHR10671:SF108">
    <property type="entry name" value="CLAUDIN FAMILY PROTEIN-RELATED"/>
    <property type="match status" value="1"/>
</dbReference>
<accession>A0AAE0YE06</accession>
<sequence>MQEFRLAIVLTIFINCHARVSSSDRFNHLDQRAMQEFRLAIVLTIFINVSCGGSRLEYKNKSLSGRNKICWRVTMDKAFTLNLVATSLLIIALVLHIVCLATPHYSEGHFITVGDGSNHITTYYFGMWKICAYGDDKVSTCVHWTSDETSGFYMKEEDWMRGVQAMALLGMIFLVLTAIAAVLNVIVKSKGDRLRLLYIALTAGCVVGASFIFIGDIIMAAKHRHVLDEIPGFSERYGRMFYLSWGFGLDIVSAVLALGAAAAHFIGGACFTQAATGLV</sequence>
<name>A0AAE0YE06_9GAST</name>
<dbReference type="Gene3D" id="1.20.140.150">
    <property type="match status" value="1"/>
</dbReference>
<keyword evidence="7" id="KW-1185">Reference proteome</keyword>
<feature type="transmembrane region" description="Helical" evidence="5">
    <location>
        <begin position="37"/>
        <end position="58"/>
    </location>
</feature>
<reference evidence="6" key="1">
    <citation type="journal article" date="2023" name="G3 (Bethesda)">
        <title>A reference genome for the long-term kleptoplast-retaining sea slug Elysia crispata morphotype clarki.</title>
        <authorList>
            <person name="Eastman K.E."/>
            <person name="Pendleton A.L."/>
            <person name="Shaikh M.A."/>
            <person name="Suttiyut T."/>
            <person name="Ogas R."/>
            <person name="Tomko P."/>
            <person name="Gavelis G."/>
            <person name="Widhalm J.R."/>
            <person name="Wisecaver J.H."/>
        </authorList>
    </citation>
    <scope>NUCLEOTIDE SEQUENCE</scope>
    <source>
        <strain evidence="6">ECLA1</strain>
    </source>
</reference>
<dbReference type="Proteomes" id="UP001283361">
    <property type="component" value="Unassembled WGS sequence"/>
</dbReference>
<feature type="transmembrane region" description="Helical" evidence="5">
    <location>
        <begin position="196"/>
        <end position="221"/>
    </location>
</feature>
<dbReference type="InterPro" id="IPR050579">
    <property type="entry name" value="PMP-22/EMP/MP20-like"/>
</dbReference>
<dbReference type="EMBL" id="JAWDGP010006383">
    <property type="protein sequence ID" value="KAK3741977.1"/>
    <property type="molecule type" value="Genomic_DNA"/>
</dbReference>
<evidence type="ECO:0000256" key="5">
    <source>
        <dbReference type="SAM" id="Phobius"/>
    </source>
</evidence>
<proteinExistence type="predicted"/>
<feature type="transmembrane region" description="Helical" evidence="5">
    <location>
        <begin position="163"/>
        <end position="187"/>
    </location>
</feature>
<keyword evidence="3 5" id="KW-1133">Transmembrane helix</keyword>
<dbReference type="Pfam" id="PF00822">
    <property type="entry name" value="PMP22_Claudin"/>
    <property type="match status" value="1"/>
</dbReference>
<feature type="transmembrane region" description="Helical" evidence="5">
    <location>
        <begin position="241"/>
        <end position="263"/>
    </location>
</feature>
<keyword evidence="2 5" id="KW-0812">Transmembrane</keyword>
<evidence type="ECO:0000256" key="3">
    <source>
        <dbReference type="ARBA" id="ARBA00022989"/>
    </source>
</evidence>
<comment type="subcellular location">
    <subcellularLocation>
        <location evidence="1">Membrane</location>
        <topology evidence="1">Multi-pass membrane protein</topology>
    </subcellularLocation>
</comment>
<gene>
    <name evidence="6" type="ORF">RRG08_024723</name>
</gene>
<evidence type="ECO:0000256" key="4">
    <source>
        <dbReference type="ARBA" id="ARBA00023136"/>
    </source>
</evidence>
<organism evidence="6 7">
    <name type="scientific">Elysia crispata</name>
    <name type="common">lettuce slug</name>
    <dbReference type="NCBI Taxonomy" id="231223"/>
    <lineage>
        <taxon>Eukaryota</taxon>
        <taxon>Metazoa</taxon>
        <taxon>Spiralia</taxon>
        <taxon>Lophotrochozoa</taxon>
        <taxon>Mollusca</taxon>
        <taxon>Gastropoda</taxon>
        <taxon>Heterobranchia</taxon>
        <taxon>Euthyneura</taxon>
        <taxon>Panpulmonata</taxon>
        <taxon>Sacoglossa</taxon>
        <taxon>Placobranchoidea</taxon>
        <taxon>Plakobranchidae</taxon>
        <taxon>Elysia</taxon>
    </lineage>
</organism>
<evidence type="ECO:0000313" key="6">
    <source>
        <dbReference type="EMBL" id="KAK3741977.1"/>
    </source>
</evidence>
<dbReference type="PANTHER" id="PTHR10671">
    <property type="entry name" value="EPITHELIAL MEMBRANE PROTEIN-RELATED"/>
    <property type="match status" value="1"/>
</dbReference>
<evidence type="ECO:0000256" key="1">
    <source>
        <dbReference type="ARBA" id="ARBA00004141"/>
    </source>
</evidence>
<evidence type="ECO:0008006" key="8">
    <source>
        <dbReference type="Google" id="ProtNLM"/>
    </source>
</evidence>
<evidence type="ECO:0000313" key="7">
    <source>
        <dbReference type="Proteomes" id="UP001283361"/>
    </source>
</evidence>
<dbReference type="GO" id="GO:0005886">
    <property type="term" value="C:plasma membrane"/>
    <property type="evidence" value="ECO:0007669"/>
    <property type="project" value="TreeGrafter"/>
</dbReference>
<dbReference type="InterPro" id="IPR004031">
    <property type="entry name" value="PMP22/EMP/MP20/Claudin"/>
</dbReference>
<comment type="caution">
    <text evidence="6">The sequence shown here is derived from an EMBL/GenBank/DDBJ whole genome shotgun (WGS) entry which is preliminary data.</text>
</comment>
<feature type="transmembrane region" description="Helical" evidence="5">
    <location>
        <begin position="79"/>
        <end position="98"/>
    </location>
</feature>